<accession>A0ABY1P537</accession>
<dbReference type="Gene3D" id="3.30.9.10">
    <property type="entry name" value="D-Amino Acid Oxidase, subunit A, domain 2"/>
    <property type="match status" value="1"/>
</dbReference>
<evidence type="ECO:0000256" key="1">
    <source>
        <dbReference type="ARBA" id="ARBA00023002"/>
    </source>
</evidence>
<organism evidence="3 4">
    <name type="scientific">Roseibium denhamense</name>
    <dbReference type="NCBI Taxonomy" id="76305"/>
    <lineage>
        <taxon>Bacteria</taxon>
        <taxon>Pseudomonadati</taxon>
        <taxon>Pseudomonadota</taxon>
        <taxon>Alphaproteobacteria</taxon>
        <taxon>Hyphomicrobiales</taxon>
        <taxon>Stappiaceae</taxon>
        <taxon>Roseibium</taxon>
    </lineage>
</organism>
<dbReference type="SUPFAM" id="SSF51905">
    <property type="entry name" value="FAD/NAD(P)-binding domain"/>
    <property type="match status" value="1"/>
</dbReference>
<dbReference type="PANTHER" id="PTHR13847:SF281">
    <property type="entry name" value="FAD DEPENDENT OXIDOREDUCTASE DOMAIN-CONTAINING PROTEIN"/>
    <property type="match status" value="1"/>
</dbReference>
<dbReference type="EMBL" id="FXTT01000003">
    <property type="protein sequence ID" value="SMP25901.1"/>
    <property type="molecule type" value="Genomic_DNA"/>
</dbReference>
<reference evidence="3 4" key="1">
    <citation type="submission" date="2017-05" db="EMBL/GenBank/DDBJ databases">
        <authorList>
            <person name="Varghese N."/>
            <person name="Submissions S."/>
        </authorList>
    </citation>
    <scope>NUCLEOTIDE SEQUENCE [LARGE SCALE GENOMIC DNA]</scope>
    <source>
        <strain evidence="3 4">DSM 15949</strain>
    </source>
</reference>
<dbReference type="Pfam" id="PF01266">
    <property type="entry name" value="DAO"/>
    <property type="match status" value="1"/>
</dbReference>
<proteinExistence type="predicted"/>
<keyword evidence="4" id="KW-1185">Reference proteome</keyword>
<dbReference type="RefSeq" id="WP_155193045.1">
    <property type="nucleotide sequence ID" value="NZ_BAAAEA010000002.1"/>
</dbReference>
<evidence type="ECO:0000313" key="3">
    <source>
        <dbReference type="EMBL" id="SMP25901.1"/>
    </source>
</evidence>
<dbReference type="InterPro" id="IPR006076">
    <property type="entry name" value="FAD-dep_OxRdtase"/>
</dbReference>
<comment type="caution">
    <text evidence="3">The sequence shown here is derived from an EMBL/GenBank/DDBJ whole genome shotgun (WGS) entry which is preliminary data.</text>
</comment>
<dbReference type="PANTHER" id="PTHR13847">
    <property type="entry name" value="SARCOSINE DEHYDROGENASE-RELATED"/>
    <property type="match status" value="1"/>
</dbReference>
<name>A0ABY1P537_9HYPH</name>
<dbReference type="InterPro" id="IPR036188">
    <property type="entry name" value="FAD/NAD-bd_sf"/>
</dbReference>
<protein>
    <submittedName>
        <fullName evidence="3">Glycine/D-amino acid oxidase</fullName>
    </submittedName>
</protein>
<dbReference type="Gene3D" id="3.50.50.60">
    <property type="entry name" value="FAD/NAD(P)-binding domain"/>
    <property type="match status" value="1"/>
</dbReference>
<sequence>MSFPRPDQRAFVGSYWEQSVDKPRLERQLIGNALFDVAVIGAGYAGLSTALKLAQAGVSVCVLDAEHVGFGASGRNGGFCCMGGTKLSNRQLIKRFGLEETRKFLAFQVAGINLVAQRLKDWDADAGCHSKGEVYLAHRPSDLVDLKDEAAFLTQNFGIKTRLLEKGGLAEEGLSGPEFHGGLHVPYGFALNPMVYVQALAREARKAGTRIFGKSAVTRLYRDGERWRLNTAHGAVRAKQVVLAGNGYAREDTPKWLHGRTLPAMSSVQVTRPLTDDELARQGWTSDLMASDTRILLHYFRLLPDRRFLFGTRGGLFENGKALAAMQRRARADFDRMFPEWAAIPTDFEWHGNVCLSRRLTPFVGPVPGMDNVFAALGWHGSGIAMASISGEKLAGLMLKRIGRDALPKAVQEPLAKFPVPALRKLYLQGAYWWYGYQDR</sequence>
<evidence type="ECO:0000259" key="2">
    <source>
        <dbReference type="Pfam" id="PF01266"/>
    </source>
</evidence>
<dbReference type="Proteomes" id="UP001157914">
    <property type="component" value="Unassembled WGS sequence"/>
</dbReference>
<feature type="domain" description="FAD dependent oxidoreductase" evidence="2">
    <location>
        <begin position="36"/>
        <end position="395"/>
    </location>
</feature>
<keyword evidence="1" id="KW-0560">Oxidoreductase</keyword>
<evidence type="ECO:0000313" key="4">
    <source>
        <dbReference type="Proteomes" id="UP001157914"/>
    </source>
</evidence>
<gene>
    <name evidence="3" type="ORF">SAMN06265374_2651</name>
</gene>